<dbReference type="InParanoid" id="A0A0H2R946"/>
<accession>A0A0H2R946</accession>
<dbReference type="InterPro" id="IPR000210">
    <property type="entry name" value="BTB/POZ_dom"/>
</dbReference>
<sequence length="340" mass="39081">MLTSPLANSAPRKLSPARASGPTPNKKVWKSDGNIVLATDKHLYRVHKSVLSENSLVFRDMLDLASPDSDDGEKSPEGDGASENGPNSWEGLPVVRLRDKDEELEYLLRALYSRRFFRVHEQSTVPIVTGLLNLSNKYDVPDLRYDVVKHLQRYFPSTLEEYKLRDNHKIFAHFDDADLHRLLALAHHCNARVVLPVLFYLCALVDERLYENIYASHVPPHVFQIIREGGKKLRTGTWEVIDRGSRKRTSGQDCSSKSCKARRGYYYVAEYYKFCRTPFDDDDNKSKDVRYFCANCKYAAFSRISCVPGELWEKLPSFFDLPEWNVLKAEVDSESADEFN</sequence>
<feature type="region of interest" description="Disordered" evidence="1">
    <location>
        <begin position="1"/>
        <end position="29"/>
    </location>
</feature>
<evidence type="ECO:0000313" key="4">
    <source>
        <dbReference type="Proteomes" id="UP000053477"/>
    </source>
</evidence>
<dbReference type="EMBL" id="KQ086093">
    <property type="protein sequence ID" value="KLO08389.1"/>
    <property type="molecule type" value="Genomic_DNA"/>
</dbReference>
<reference evidence="3 4" key="1">
    <citation type="submission" date="2015-04" db="EMBL/GenBank/DDBJ databases">
        <title>Complete genome sequence of Schizopora paradoxa KUC8140, a cosmopolitan wood degrader in East Asia.</title>
        <authorList>
            <consortium name="DOE Joint Genome Institute"/>
            <person name="Min B."/>
            <person name="Park H."/>
            <person name="Jang Y."/>
            <person name="Kim J.-J."/>
            <person name="Kim K.H."/>
            <person name="Pangilinan J."/>
            <person name="Lipzen A."/>
            <person name="Riley R."/>
            <person name="Grigoriev I.V."/>
            <person name="Spatafora J.W."/>
            <person name="Choi I.-G."/>
        </authorList>
    </citation>
    <scope>NUCLEOTIDE SEQUENCE [LARGE SCALE GENOMIC DNA]</scope>
    <source>
        <strain evidence="3 4">KUC8140</strain>
    </source>
</reference>
<evidence type="ECO:0000313" key="3">
    <source>
        <dbReference type="EMBL" id="KLO08389.1"/>
    </source>
</evidence>
<dbReference type="SUPFAM" id="SSF54695">
    <property type="entry name" value="POZ domain"/>
    <property type="match status" value="1"/>
</dbReference>
<proteinExistence type="predicted"/>
<evidence type="ECO:0000256" key="1">
    <source>
        <dbReference type="SAM" id="MobiDB-lite"/>
    </source>
</evidence>
<protein>
    <recommendedName>
        <fullName evidence="2">BTB domain-containing protein</fullName>
    </recommendedName>
</protein>
<dbReference type="SMART" id="SM00225">
    <property type="entry name" value="BTB"/>
    <property type="match status" value="1"/>
</dbReference>
<feature type="region of interest" description="Disordered" evidence="1">
    <location>
        <begin position="66"/>
        <end position="92"/>
    </location>
</feature>
<dbReference type="AlphaFoldDB" id="A0A0H2R946"/>
<evidence type="ECO:0000259" key="2">
    <source>
        <dbReference type="PROSITE" id="PS50097"/>
    </source>
</evidence>
<keyword evidence="4" id="KW-1185">Reference proteome</keyword>
<name>A0A0H2R946_9AGAM</name>
<organism evidence="3 4">
    <name type="scientific">Schizopora paradoxa</name>
    <dbReference type="NCBI Taxonomy" id="27342"/>
    <lineage>
        <taxon>Eukaryota</taxon>
        <taxon>Fungi</taxon>
        <taxon>Dikarya</taxon>
        <taxon>Basidiomycota</taxon>
        <taxon>Agaricomycotina</taxon>
        <taxon>Agaricomycetes</taxon>
        <taxon>Hymenochaetales</taxon>
        <taxon>Schizoporaceae</taxon>
        <taxon>Schizopora</taxon>
    </lineage>
</organism>
<dbReference type="OrthoDB" id="3893071at2759"/>
<dbReference type="PROSITE" id="PS50097">
    <property type="entry name" value="BTB"/>
    <property type="match status" value="1"/>
</dbReference>
<gene>
    <name evidence="3" type="ORF">SCHPADRAFT_893904</name>
</gene>
<dbReference type="Gene3D" id="3.30.710.10">
    <property type="entry name" value="Potassium Channel Kv1.1, Chain A"/>
    <property type="match status" value="1"/>
</dbReference>
<feature type="domain" description="BTB" evidence="2">
    <location>
        <begin position="33"/>
        <end position="115"/>
    </location>
</feature>
<dbReference type="InterPro" id="IPR011333">
    <property type="entry name" value="SKP1/BTB/POZ_sf"/>
</dbReference>
<dbReference type="Proteomes" id="UP000053477">
    <property type="component" value="Unassembled WGS sequence"/>
</dbReference>